<dbReference type="EMBL" id="JBEUOH010000014">
    <property type="protein sequence ID" value="KAL0879397.1"/>
    <property type="molecule type" value="Genomic_DNA"/>
</dbReference>
<feature type="compositionally biased region" description="Basic and acidic residues" evidence="10">
    <location>
        <begin position="954"/>
        <end position="974"/>
    </location>
</feature>
<dbReference type="InterPro" id="IPR013562">
    <property type="entry name" value="TmcA/NAT10_N"/>
</dbReference>
<keyword evidence="3 9" id="KW-0808">Transferase</keyword>
<dbReference type="EC" id="2.3.1.-" evidence="9"/>
<dbReference type="CDD" id="cd04301">
    <property type="entry name" value="NAT_SF"/>
    <property type="match status" value="1"/>
</dbReference>
<dbReference type="InterPro" id="IPR007807">
    <property type="entry name" value="TcmA/NAT10_helicase"/>
</dbReference>
<evidence type="ECO:0000259" key="14">
    <source>
        <dbReference type="Pfam" id="PF13725"/>
    </source>
</evidence>
<evidence type="ECO:0000256" key="1">
    <source>
        <dbReference type="ARBA" id="ARBA00004604"/>
    </source>
</evidence>
<dbReference type="PANTHER" id="PTHR10925">
    <property type="entry name" value="N-ACETYLTRANSFERASE 10"/>
    <property type="match status" value="1"/>
</dbReference>
<dbReference type="HAMAP" id="MF_03211">
    <property type="entry name" value="RNA_acetyltr_Nat10"/>
    <property type="match status" value="1"/>
</dbReference>
<dbReference type="InterPro" id="IPR027992">
    <property type="entry name" value="tRNA_bind_dom"/>
</dbReference>
<keyword evidence="7 9" id="KW-0539">Nucleus</keyword>
<protein>
    <recommendedName>
        <fullName evidence="9">RNA cytidine acetyltransferase</fullName>
        <ecNumber evidence="9">2.3.1.-</ecNumber>
    </recommendedName>
    <alternativeName>
        <fullName evidence="9">18S rRNA cytosine acetyltransferase</fullName>
    </alternativeName>
</protein>
<dbReference type="InterPro" id="IPR033688">
    <property type="entry name" value="NAT10"/>
</dbReference>
<comment type="function">
    <text evidence="9">RNA cytidine acetyltransferase with specificity toward both 18S rRNA and tRNAs. Catalyzes the formation of N(4)-acetylcytidine (ac4C) in 18S rRNA. Required for early nucleolar cleavages of precursor rRNA at sites A0, A1 and A2 during 18S rRNA synthesis. Catalyzes the formation of ac4C in serine and leucine tRNAs. Requires a tRNA-binding adapter protein for full tRNA acetyltransferase activity but not for 18S rRNA acetylation.</text>
</comment>
<evidence type="ECO:0000256" key="4">
    <source>
        <dbReference type="ARBA" id="ARBA00022694"/>
    </source>
</evidence>
<keyword evidence="2 9" id="KW-0698">rRNA processing</keyword>
<dbReference type="Pfam" id="PF08351">
    <property type="entry name" value="TmcA_N"/>
    <property type="match status" value="1"/>
</dbReference>
<feature type="region of interest" description="Disordered" evidence="10">
    <location>
        <begin position="943"/>
        <end position="986"/>
    </location>
</feature>
<evidence type="ECO:0000256" key="3">
    <source>
        <dbReference type="ARBA" id="ARBA00022679"/>
    </source>
</evidence>
<comment type="caution">
    <text evidence="9">Lacks conserved residue(s) required for the propagation of feature annotation.</text>
</comment>
<sequence>MVKKKIDNRIRVMIENGVKLGHRTMFLLVGDKSRDQVPILYDMLVKSTVKARPTVLWCYKNKDEAISNHGRKRAKKIAAGKLEVSEESLFDAFRVATTIHGRYYSESHAMLGQTYGVCVLQDFEALTPNLMARTIETVEGGGLIIFLLKTMDSLRQLHSISMDVHSRFKTEAHDTVVNRFNERFLLSLADNPRCLILDDNLTVLPISSKTAQVEPVDAVPERVNPKLTDLVSSLSDSPPAGPLVALCRTYDQATALVALINTLADKQSRPPHCLTAARGRGKSACLGLAVSAAVALGYVNIYVTSPHPENLITLFEFVLKGLDACLYQEHIDYNIVRSTNPDFKKAIVRINIARNSRQTVQYITPDDHSLLSAADLVLVDEAAAIPLAHVSAAAQRAPLALLSSTVSGYEGTGRALSLKLFAQLQNKHNAPPPIKLEEPIRYRAGDPIEAWLNSLLCLEAPSPSVGVGAPPPAACDLFRVNRDALFCYHRAAEAFLHRLVAIYVASHYKNSPNDIQLLADAPAHCLFVLLAPTPPNATSMPEVLCVIQMCLEGNISEKSVKDSLGRGRKAAGDLIPWNICEQFGDKDFPKLSGARIVRIATHPSYQRMGYGKRALQQLAAYYSGDIPCLDEAQSDDEDAGGNGRDDTLHTESIVPRAKPPTLLKRLSEVRAEHLDYLGTSFGLTEELIKFWKSQKYVPVYLSQKANDLTGEHSCIMLRSLQGGSWLAAYSADFRRRLARLLARSLRKLPAALALTTMLNDNVAVERPVLTKERINQHLSNHDLGRIEAYCRQQADYRLVTDLLTPVAELVFHCKTKVKLDAIQQAILIAMGFQMKDVDDIAGELGLPGSQILAKFYEACKKINAAINAVLEDTVAKEIGIEEKSAEDANTGGPVKQSLQEELSKAAKELERKQRKELSKLMGEDLAQYRIKGSEVDWQQSLAASKQKHLVSVKSGEKRLGDDSKEIDDLIESHNNKAKKKKKHSRN</sequence>
<name>A0ABR3HS64_LOXSC</name>
<dbReference type="Pfam" id="PF13725">
    <property type="entry name" value="tRNA_bind_2"/>
    <property type="match status" value="1"/>
</dbReference>
<dbReference type="Gene3D" id="3.40.50.300">
    <property type="entry name" value="P-loop containing nucleotide triphosphate hydrolases"/>
    <property type="match status" value="1"/>
</dbReference>
<dbReference type="Pfam" id="PF13718">
    <property type="entry name" value="GNAT_acetyltr_2"/>
    <property type="match status" value="1"/>
</dbReference>
<feature type="binding site" evidence="9">
    <location>
        <position position="441"/>
    </location>
    <ligand>
        <name>ATP</name>
        <dbReference type="ChEBI" id="CHEBI:30616"/>
    </ligand>
</feature>
<keyword evidence="8 9" id="KW-0012">Acyltransferase</keyword>
<feature type="domain" description="TmcA/NAT10 N-terminal" evidence="12">
    <location>
        <begin position="9"/>
        <end position="198"/>
    </location>
</feature>
<dbReference type="InterPro" id="IPR032672">
    <property type="entry name" value="TmcA/NAT10/Kre33"/>
</dbReference>
<comment type="catalytic activity">
    <reaction evidence="9">
        <text>a cytidine in 18S rRNA + acetyl-CoA + ATP + H2O = an N(4)-acetylcytidine in 18S rRNA + ADP + phosphate + CoA + H(+)</text>
        <dbReference type="Rhea" id="RHEA:51424"/>
        <dbReference type="Rhea" id="RHEA-COMP:13575"/>
        <dbReference type="Rhea" id="RHEA-COMP:13576"/>
        <dbReference type="ChEBI" id="CHEBI:15377"/>
        <dbReference type="ChEBI" id="CHEBI:15378"/>
        <dbReference type="ChEBI" id="CHEBI:30616"/>
        <dbReference type="ChEBI" id="CHEBI:43474"/>
        <dbReference type="ChEBI" id="CHEBI:57287"/>
        <dbReference type="ChEBI" id="CHEBI:57288"/>
        <dbReference type="ChEBI" id="CHEBI:74900"/>
        <dbReference type="ChEBI" id="CHEBI:82748"/>
        <dbReference type="ChEBI" id="CHEBI:456216"/>
    </reaction>
</comment>
<evidence type="ECO:0000256" key="9">
    <source>
        <dbReference type="HAMAP-Rule" id="MF_03211"/>
    </source>
</evidence>
<comment type="similarity">
    <text evidence="9">Belongs to the RNA cytidine acetyltransferase family. NAT10 subfamily.</text>
</comment>
<accession>A0ABR3HS64</accession>
<evidence type="ECO:0000256" key="6">
    <source>
        <dbReference type="ARBA" id="ARBA00022840"/>
    </source>
</evidence>
<evidence type="ECO:0000256" key="5">
    <source>
        <dbReference type="ARBA" id="ARBA00022741"/>
    </source>
</evidence>
<comment type="subcellular location">
    <subcellularLocation>
        <location evidence="1 9">Nucleus</location>
        <location evidence="1 9">Nucleolus</location>
    </subcellularLocation>
</comment>
<evidence type="ECO:0000259" key="12">
    <source>
        <dbReference type="Pfam" id="PF08351"/>
    </source>
</evidence>
<proteinExistence type="inferred from homology"/>
<dbReference type="Gene3D" id="3.40.50.11040">
    <property type="match status" value="1"/>
</dbReference>
<evidence type="ECO:0000259" key="11">
    <source>
        <dbReference type="Pfam" id="PF05127"/>
    </source>
</evidence>
<comment type="caution">
    <text evidence="15">The sequence shown here is derived from an EMBL/GenBank/DDBJ whole genome shotgun (WGS) entry which is preliminary data.</text>
</comment>
<evidence type="ECO:0000256" key="7">
    <source>
        <dbReference type="ARBA" id="ARBA00023242"/>
    </source>
</evidence>
<feature type="binding site" evidence="9">
    <location>
        <begin position="599"/>
        <end position="601"/>
    </location>
    <ligand>
        <name>acetyl-CoA</name>
        <dbReference type="ChEBI" id="CHEBI:57288"/>
    </ligand>
</feature>
<keyword evidence="5 9" id="KW-0547">Nucleotide-binding</keyword>
<reference evidence="15 16" key="1">
    <citation type="submission" date="2024-06" db="EMBL/GenBank/DDBJ databases">
        <title>A chromosome-level genome assembly of beet webworm, Loxostege sticticalis.</title>
        <authorList>
            <person name="Zhang Y."/>
        </authorList>
    </citation>
    <scope>NUCLEOTIDE SEQUENCE [LARGE SCALE GENOMIC DNA]</scope>
    <source>
        <strain evidence="15">AQ026</strain>
        <tissue evidence="15">Whole body</tissue>
    </source>
</reference>
<feature type="domain" description="Possible tRNA binding" evidence="14">
    <location>
        <begin position="725"/>
        <end position="940"/>
    </location>
</feature>
<dbReference type="Pfam" id="PF05127">
    <property type="entry name" value="NAT10_TcmA_helicase"/>
    <property type="match status" value="1"/>
</dbReference>
<evidence type="ECO:0000256" key="2">
    <source>
        <dbReference type="ARBA" id="ARBA00022552"/>
    </source>
</evidence>
<evidence type="ECO:0000313" key="15">
    <source>
        <dbReference type="EMBL" id="KAL0879397.1"/>
    </source>
</evidence>
<keyword evidence="4 9" id="KW-0819">tRNA processing</keyword>
<feature type="region of interest" description="Disordered" evidence="10">
    <location>
        <begin position="632"/>
        <end position="654"/>
    </location>
</feature>
<dbReference type="SUPFAM" id="SSF55729">
    <property type="entry name" value="Acyl-CoA N-acyltransferases (Nat)"/>
    <property type="match status" value="1"/>
</dbReference>
<feature type="domain" description="N-acetyltransferase" evidence="13">
    <location>
        <begin position="498"/>
        <end position="721"/>
    </location>
</feature>
<feature type="binding site" evidence="9">
    <location>
        <begin position="606"/>
        <end position="612"/>
    </location>
    <ligand>
        <name>acetyl-CoA</name>
        <dbReference type="ChEBI" id="CHEBI:57288"/>
    </ligand>
</feature>
<dbReference type="InterPro" id="IPR016181">
    <property type="entry name" value="Acyl_CoA_acyltransferase"/>
</dbReference>
<dbReference type="Gene3D" id="3.40.630.30">
    <property type="match status" value="1"/>
</dbReference>
<dbReference type="InterPro" id="IPR027417">
    <property type="entry name" value="P-loop_NTPase"/>
</dbReference>
<evidence type="ECO:0000259" key="13">
    <source>
        <dbReference type="Pfam" id="PF13718"/>
    </source>
</evidence>
<feature type="domain" description="TcmA/NAT10 helicase" evidence="11">
    <location>
        <begin position="273"/>
        <end position="459"/>
    </location>
</feature>
<feature type="compositionally biased region" description="Basic residues" evidence="10">
    <location>
        <begin position="975"/>
        <end position="986"/>
    </location>
</feature>
<dbReference type="Proteomes" id="UP001549920">
    <property type="component" value="Unassembled WGS sequence"/>
</dbReference>
<keyword evidence="6 9" id="KW-0067">ATP-binding</keyword>
<dbReference type="InterPro" id="IPR000182">
    <property type="entry name" value="GNAT_dom"/>
</dbReference>
<keyword evidence="16" id="KW-1185">Reference proteome</keyword>
<evidence type="ECO:0000256" key="10">
    <source>
        <dbReference type="SAM" id="MobiDB-lite"/>
    </source>
</evidence>
<comment type="catalytic activity">
    <reaction evidence="9">
        <text>a cytidine in tRNA + acetyl-CoA + ATP + H2O = an N(4)-acetylcytidine in tRNA + ADP + phosphate + CoA + H(+)</text>
        <dbReference type="Rhea" id="RHEA:53876"/>
        <dbReference type="Rhea" id="RHEA-COMP:13670"/>
        <dbReference type="Rhea" id="RHEA-COMP:13671"/>
        <dbReference type="ChEBI" id="CHEBI:15377"/>
        <dbReference type="ChEBI" id="CHEBI:15378"/>
        <dbReference type="ChEBI" id="CHEBI:30616"/>
        <dbReference type="ChEBI" id="CHEBI:43474"/>
        <dbReference type="ChEBI" id="CHEBI:57287"/>
        <dbReference type="ChEBI" id="CHEBI:57288"/>
        <dbReference type="ChEBI" id="CHEBI:74900"/>
        <dbReference type="ChEBI" id="CHEBI:82748"/>
        <dbReference type="ChEBI" id="CHEBI:456216"/>
    </reaction>
</comment>
<gene>
    <name evidence="15" type="ORF">ABMA27_003155</name>
</gene>
<dbReference type="PANTHER" id="PTHR10925:SF5">
    <property type="entry name" value="RNA CYTIDINE ACETYLTRANSFERASE"/>
    <property type="match status" value="1"/>
</dbReference>
<evidence type="ECO:0000256" key="8">
    <source>
        <dbReference type="ARBA" id="ARBA00023315"/>
    </source>
</evidence>
<evidence type="ECO:0000313" key="16">
    <source>
        <dbReference type="Proteomes" id="UP001549920"/>
    </source>
</evidence>
<organism evidence="15 16">
    <name type="scientific">Loxostege sticticalis</name>
    <name type="common">Beet webworm moth</name>
    <dbReference type="NCBI Taxonomy" id="481309"/>
    <lineage>
        <taxon>Eukaryota</taxon>
        <taxon>Metazoa</taxon>
        <taxon>Ecdysozoa</taxon>
        <taxon>Arthropoda</taxon>
        <taxon>Hexapoda</taxon>
        <taxon>Insecta</taxon>
        <taxon>Pterygota</taxon>
        <taxon>Neoptera</taxon>
        <taxon>Endopterygota</taxon>
        <taxon>Lepidoptera</taxon>
        <taxon>Glossata</taxon>
        <taxon>Ditrysia</taxon>
        <taxon>Pyraloidea</taxon>
        <taxon>Crambidae</taxon>
        <taxon>Pyraustinae</taxon>
        <taxon>Loxostege</taxon>
    </lineage>
</organism>